<comment type="caution">
    <text evidence="2">The sequence shown here is derived from an EMBL/GenBank/DDBJ whole genome shotgun (WGS) entry which is preliminary data.</text>
</comment>
<protein>
    <recommendedName>
        <fullName evidence="4">Heparan-alpha-glucosaminide N-acetyltransferase</fullName>
    </recommendedName>
</protein>
<reference evidence="2" key="1">
    <citation type="submission" date="2023-01" db="EMBL/GenBank/DDBJ databases">
        <title>Genome assembly of the deep-sea coral Lophelia pertusa.</title>
        <authorList>
            <person name="Herrera S."/>
            <person name="Cordes E."/>
        </authorList>
    </citation>
    <scope>NUCLEOTIDE SEQUENCE</scope>
    <source>
        <strain evidence="2">USNM1676648</strain>
        <tissue evidence="2">Polyp</tissue>
    </source>
</reference>
<dbReference type="PANTHER" id="PTHR31061">
    <property type="entry name" value="LD22376P"/>
    <property type="match status" value="1"/>
</dbReference>
<dbReference type="OrthoDB" id="2149840at2759"/>
<sequence>MCRNHSLPQGLAIAGDRHRSHLEKYSYHGPAGTKCNCSVLVRYSNFIYFLDGNLEFYRIPGVLQRFGICYLFVAMMQLLLSPMDNRERKGRWWHVFRDVFGLWKQWIFALLILAGYLALTFGVDVPGCPKGYTGPGGIGQGFPDAANCTGGMAGYIDRIALGKHIYRWPTIKGLYKTTQPFDPEGILGCLTSIVLVFFGVQTGHILTIHSKHKPRLIRWIIWAVLMAAITVGLCGATKNEGIIPINKNIWSVSFILATGATSFFLFAICYLLTDVLDWWNGAPFFYPGMNSILVYVGHGILWRHFPFSWDLDEYHTHGEKLAVSMTGTALWVLIAYYLFTKNVFLKI</sequence>
<keyword evidence="1" id="KW-0472">Membrane</keyword>
<name>A0A9W9ZM90_9CNID</name>
<keyword evidence="1" id="KW-0812">Transmembrane</keyword>
<dbReference type="EMBL" id="MU825898">
    <property type="protein sequence ID" value="KAJ7383509.1"/>
    <property type="molecule type" value="Genomic_DNA"/>
</dbReference>
<accession>A0A9W9ZM90</accession>
<evidence type="ECO:0000313" key="3">
    <source>
        <dbReference type="Proteomes" id="UP001163046"/>
    </source>
</evidence>
<organism evidence="2 3">
    <name type="scientific">Desmophyllum pertusum</name>
    <dbReference type="NCBI Taxonomy" id="174260"/>
    <lineage>
        <taxon>Eukaryota</taxon>
        <taxon>Metazoa</taxon>
        <taxon>Cnidaria</taxon>
        <taxon>Anthozoa</taxon>
        <taxon>Hexacorallia</taxon>
        <taxon>Scleractinia</taxon>
        <taxon>Caryophylliina</taxon>
        <taxon>Caryophylliidae</taxon>
        <taxon>Desmophyllum</taxon>
    </lineage>
</organism>
<keyword evidence="3" id="KW-1185">Reference proteome</keyword>
<evidence type="ECO:0008006" key="4">
    <source>
        <dbReference type="Google" id="ProtNLM"/>
    </source>
</evidence>
<feature type="transmembrane region" description="Helical" evidence="1">
    <location>
        <begin position="321"/>
        <end position="339"/>
    </location>
</feature>
<proteinExistence type="predicted"/>
<feature type="transmembrane region" description="Helical" evidence="1">
    <location>
        <begin position="62"/>
        <end position="80"/>
    </location>
</feature>
<feature type="transmembrane region" description="Helical" evidence="1">
    <location>
        <begin position="101"/>
        <end position="123"/>
    </location>
</feature>
<keyword evidence="1" id="KW-1133">Transmembrane helix</keyword>
<gene>
    <name evidence="2" type="ORF">OS493_027675</name>
</gene>
<feature type="transmembrane region" description="Helical" evidence="1">
    <location>
        <begin position="185"/>
        <end position="207"/>
    </location>
</feature>
<feature type="transmembrane region" description="Helical" evidence="1">
    <location>
        <begin position="219"/>
        <end position="238"/>
    </location>
</feature>
<evidence type="ECO:0000313" key="2">
    <source>
        <dbReference type="EMBL" id="KAJ7383509.1"/>
    </source>
</evidence>
<feature type="transmembrane region" description="Helical" evidence="1">
    <location>
        <begin position="250"/>
        <end position="272"/>
    </location>
</feature>
<feature type="transmembrane region" description="Helical" evidence="1">
    <location>
        <begin position="284"/>
        <end position="301"/>
    </location>
</feature>
<dbReference type="PANTHER" id="PTHR31061:SF24">
    <property type="entry name" value="LD22376P"/>
    <property type="match status" value="1"/>
</dbReference>
<dbReference type="AlphaFoldDB" id="A0A9W9ZM90"/>
<evidence type="ECO:0000256" key="1">
    <source>
        <dbReference type="SAM" id="Phobius"/>
    </source>
</evidence>
<dbReference type="Proteomes" id="UP001163046">
    <property type="component" value="Unassembled WGS sequence"/>
</dbReference>